<proteinExistence type="predicted"/>
<dbReference type="RefSeq" id="WP_204661023.1">
    <property type="nucleotide sequence ID" value="NZ_CP056775.1"/>
</dbReference>
<protein>
    <submittedName>
        <fullName evidence="1">Uncharacterized protein</fullName>
    </submittedName>
</protein>
<dbReference type="Proteomes" id="UP000612680">
    <property type="component" value="Chromosome"/>
</dbReference>
<sequence>MSNTGTTSMSKSGFYRLMLAICSLSFFLVLGTGSGRVSYPQHAQRTGVRWSARRQRVPGLFQSITTAPQRKIFSVFKHLQFLMLNAISNMLDQNTLVSIFQYLRFLPEINYNLPLHFPGRFLPVDESRPSFS</sequence>
<accession>A0ABX7I3C5</accession>
<gene>
    <name evidence="1" type="ORF">HWI92_04630</name>
</gene>
<reference evidence="1 2" key="1">
    <citation type="submission" date="2020-06" db="EMBL/GenBank/DDBJ databases">
        <title>Dyadobacter sandarakinus sp. nov., isolated from the soil of the Arctic Yellow River Station.</title>
        <authorList>
            <person name="Zhang Y."/>
            <person name="Peng F."/>
        </authorList>
    </citation>
    <scope>NUCLEOTIDE SEQUENCE [LARGE SCALE GENOMIC DNA]</scope>
    <source>
        <strain evidence="1 2">Q3-56</strain>
    </source>
</reference>
<organism evidence="1 2">
    <name type="scientific">Dyadobacter sandarakinus</name>
    <dbReference type="NCBI Taxonomy" id="2747268"/>
    <lineage>
        <taxon>Bacteria</taxon>
        <taxon>Pseudomonadati</taxon>
        <taxon>Bacteroidota</taxon>
        <taxon>Cytophagia</taxon>
        <taxon>Cytophagales</taxon>
        <taxon>Spirosomataceae</taxon>
        <taxon>Dyadobacter</taxon>
    </lineage>
</organism>
<evidence type="ECO:0000313" key="2">
    <source>
        <dbReference type="Proteomes" id="UP000612680"/>
    </source>
</evidence>
<name>A0ABX7I3C5_9BACT</name>
<dbReference type="EMBL" id="CP056775">
    <property type="protein sequence ID" value="QRR00238.1"/>
    <property type="molecule type" value="Genomic_DNA"/>
</dbReference>
<keyword evidence="2" id="KW-1185">Reference proteome</keyword>
<evidence type="ECO:0000313" key="1">
    <source>
        <dbReference type="EMBL" id="QRR00238.1"/>
    </source>
</evidence>